<evidence type="ECO:0000256" key="1">
    <source>
        <dbReference type="ARBA" id="ARBA00005109"/>
    </source>
</evidence>
<dbReference type="STRING" id="1081102.A0A167T488"/>
<evidence type="ECO:0000259" key="9">
    <source>
        <dbReference type="Pfam" id="PF03446"/>
    </source>
</evidence>
<dbReference type="EC" id="1.1.1.31" evidence="3"/>
<comment type="similarity">
    <text evidence="2">Belongs to the HIBADH-related family. 3-hydroxyisobutyrate dehydrogenase subfamily.</text>
</comment>
<evidence type="ECO:0000313" key="11">
    <source>
        <dbReference type="EMBL" id="OAA60221.1"/>
    </source>
</evidence>
<dbReference type="SUPFAM" id="SSF51735">
    <property type="entry name" value="NAD(P)-binding Rossmann-fold domains"/>
    <property type="match status" value="1"/>
</dbReference>
<comment type="caution">
    <text evidence="11">The sequence shown here is derived from an EMBL/GenBank/DDBJ whole genome shotgun (WGS) entry which is preliminary data.</text>
</comment>
<dbReference type="InterPro" id="IPR008927">
    <property type="entry name" value="6-PGluconate_DH-like_C_sf"/>
</dbReference>
<dbReference type="Proteomes" id="UP000076874">
    <property type="component" value="Unassembled WGS sequence"/>
</dbReference>
<accession>A0A167T488</accession>
<dbReference type="AlphaFoldDB" id="A0A167T488"/>
<dbReference type="PANTHER" id="PTHR22981:SF81">
    <property type="entry name" value="DEHYDROGENASE, PUTATIVE-RELATED"/>
    <property type="match status" value="1"/>
</dbReference>
<dbReference type="Gene3D" id="3.40.50.720">
    <property type="entry name" value="NAD(P)-binding Rossmann-like Domain"/>
    <property type="match status" value="1"/>
</dbReference>
<reference evidence="11 12" key="1">
    <citation type="journal article" date="2016" name="Genome Biol. Evol.">
        <title>Divergent and convergent evolution of fungal pathogenicity.</title>
        <authorList>
            <person name="Shang Y."/>
            <person name="Xiao G."/>
            <person name="Zheng P."/>
            <person name="Cen K."/>
            <person name="Zhan S."/>
            <person name="Wang C."/>
        </authorList>
    </citation>
    <scope>NUCLEOTIDE SEQUENCE [LARGE SCALE GENOMIC DNA]</scope>
    <source>
        <strain evidence="11 12">RCEF 264</strain>
    </source>
</reference>
<comment type="pathway">
    <text evidence="1">Amino-acid degradation; L-valine degradation.</text>
</comment>
<dbReference type="InterPro" id="IPR029154">
    <property type="entry name" value="HIBADH-like_NADP-bd"/>
</dbReference>
<evidence type="ECO:0000313" key="12">
    <source>
        <dbReference type="Proteomes" id="UP000076874"/>
    </source>
</evidence>
<evidence type="ECO:0000256" key="4">
    <source>
        <dbReference type="ARBA" id="ARBA00022456"/>
    </source>
</evidence>
<evidence type="ECO:0000256" key="2">
    <source>
        <dbReference type="ARBA" id="ARBA00006013"/>
    </source>
</evidence>
<dbReference type="GO" id="GO:0051287">
    <property type="term" value="F:NAD binding"/>
    <property type="evidence" value="ECO:0007669"/>
    <property type="project" value="InterPro"/>
</dbReference>
<protein>
    <recommendedName>
        <fullName evidence="3">3-hydroxyisobutyrate dehydrogenase</fullName>
        <ecNumber evidence="3">1.1.1.31</ecNumber>
    </recommendedName>
</protein>
<feature type="active site" evidence="8">
    <location>
        <position position="186"/>
    </location>
</feature>
<dbReference type="FunFam" id="1.10.1040.10:FF:000006">
    <property type="entry name" value="3-hydroxyisobutyrate dehydrogenase"/>
    <property type="match status" value="1"/>
</dbReference>
<dbReference type="GO" id="GO:0006574">
    <property type="term" value="P:L-valine catabolic process"/>
    <property type="evidence" value="ECO:0007669"/>
    <property type="project" value="TreeGrafter"/>
</dbReference>
<evidence type="ECO:0000256" key="8">
    <source>
        <dbReference type="PIRSR" id="PIRSR000103-1"/>
    </source>
</evidence>
<dbReference type="InterPro" id="IPR036291">
    <property type="entry name" value="NAD(P)-bd_dom_sf"/>
</dbReference>
<name>A0A167T488_9HYPO</name>
<evidence type="ECO:0000256" key="5">
    <source>
        <dbReference type="ARBA" id="ARBA00023002"/>
    </source>
</evidence>
<evidence type="ECO:0000256" key="3">
    <source>
        <dbReference type="ARBA" id="ARBA00012991"/>
    </source>
</evidence>
<dbReference type="Pfam" id="PF14833">
    <property type="entry name" value="NAD_binding_11"/>
    <property type="match status" value="1"/>
</dbReference>
<dbReference type="Gene3D" id="1.10.1040.10">
    <property type="entry name" value="N-(1-d-carboxylethyl)-l-norvaline Dehydrogenase, domain 2"/>
    <property type="match status" value="1"/>
</dbReference>
<dbReference type="Pfam" id="PF03446">
    <property type="entry name" value="NAD_binding_2"/>
    <property type="match status" value="1"/>
</dbReference>
<dbReference type="SUPFAM" id="SSF48179">
    <property type="entry name" value="6-phosphogluconate dehydrogenase C-terminal domain-like"/>
    <property type="match status" value="1"/>
</dbReference>
<keyword evidence="4" id="KW-0101">Branched-chain amino acid catabolism</keyword>
<keyword evidence="6" id="KW-0520">NAD</keyword>
<organism evidence="11 12">
    <name type="scientific">Niveomyces insectorum RCEF 264</name>
    <dbReference type="NCBI Taxonomy" id="1081102"/>
    <lineage>
        <taxon>Eukaryota</taxon>
        <taxon>Fungi</taxon>
        <taxon>Dikarya</taxon>
        <taxon>Ascomycota</taxon>
        <taxon>Pezizomycotina</taxon>
        <taxon>Sordariomycetes</taxon>
        <taxon>Hypocreomycetidae</taxon>
        <taxon>Hypocreales</taxon>
        <taxon>Cordycipitaceae</taxon>
        <taxon>Niveomyces</taxon>
    </lineage>
</organism>
<dbReference type="GO" id="GO:0005739">
    <property type="term" value="C:mitochondrion"/>
    <property type="evidence" value="ECO:0007669"/>
    <property type="project" value="TreeGrafter"/>
</dbReference>
<dbReference type="PIRSF" id="PIRSF000103">
    <property type="entry name" value="HIBADH"/>
    <property type="match status" value="1"/>
</dbReference>
<dbReference type="OrthoDB" id="435038at2759"/>
<feature type="domain" description="6-phosphogluconate dehydrogenase NADP-binding" evidence="9">
    <location>
        <begin position="7"/>
        <end position="177"/>
    </location>
</feature>
<gene>
    <name evidence="11" type="ORF">SPI_05345</name>
</gene>
<dbReference type="InterPro" id="IPR013328">
    <property type="entry name" value="6PGD_dom2"/>
</dbReference>
<dbReference type="GO" id="GO:0050661">
    <property type="term" value="F:NADP binding"/>
    <property type="evidence" value="ECO:0007669"/>
    <property type="project" value="InterPro"/>
</dbReference>
<sequence>MALPYATIGFIGVGAMGKAMVVNLAKKTPATVPIYINDVVEEPQAELCGAFPSKIFSLKTAAEVASKADVIFTMVPEGRHVRAVYLEGATSISSVDLANKILIDCSTIDTATNLEVRAALLSRHPAAAFYDAPVSGGVLGAEKAVLGIYVGCAESAPHFAVLRELLSMMGSTIVACGGPSLGLVAKLANNYLSGTIAIATAEAMNMGMRAGLDAAVLARVIAAGSGKNHIADKFNPCPGICPEAPSSHGYRGGFKVELMRKDYKLATDMAKSVGAQTVLATAGLETYERASADPNCRGLDSRVVYRLLGGNENWQTTNGSKAP</sequence>
<dbReference type="InterPro" id="IPR015815">
    <property type="entry name" value="HIBADH-related"/>
</dbReference>
<dbReference type="EMBL" id="AZHD01000009">
    <property type="protein sequence ID" value="OAA60221.1"/>
    <property type="molecule type" value="Genomic_DNA"/>
</dbReference>
<evidence type="ECO:0000256" key="7">
    <source>
        <dbReference type="ARBA" id="ARBA00049197"/>
    </source>
</evidence>
<evidence type="ECO:0000259" key="10">
    <source>
        <dbReference type="Pfam" id="PF14833"/>
    </source>
</evidence>
<proteinExistence type="inferred from homology"/>
<comment type="catalytic activity">
    <reaction evidence="7">
        <text>3-hydroxy-2-methylpropanoate + NAD(+) = 2-methyl-3-oxopropanoate + NADH + H(+)</text>
        <dbReference type="Rhea" id="RHEA:17681"/>
        <dbReference type="ChEBI" id="CHEBI:11805"/>
        <dbReference type="ChEBI" id="CHEBI:15378"/>
        <dbReference type="ChEBI" id="CHEBI:57540"/>
        <dbReference type="ChEBI" id="CHEBI:57700"/>
        <dbReference type="ChEBI" id="CHEBI:57945"/>
        <dbReference type="EC" id="1.1.1.31"/>
    </reaction>
</comment>
<evidence type="ECO:0000256" key="6">
    <source>
        <dbReference type="ARBA" id="ARBA00023027"/>
    </source>
</evidence>
<dbReference type="PANTHER" id="PTHR22981">
    <property type="entry name" value="3-HYDROXYISOBUTYRATE DEHYDROGENASE-RELATED"/>
    <property type="match status" value="1"/>
</dbReference>
<dbReference type="InterPro" id="IPR006115">
    <property type="entry name" value="6PGDH_NADP-bd"/>
</dbReference>
<dbReference type="GO" id="GO:0008442">
    <property type="term" value="F:3-hydroxyisobutyrate dehydrogenase activity"/>
    <property type="evidence" value="ECO:0007669"/>
    <property type="project" value="UniProtKB-EC"/>
</dbReference>
<keyword evidence="12" id="KW-1185">Reference proteome</keyword>
<feature type="domain" description="3-hydroxyisobutyrate dehydrogenase-like NAD-binding" evidence="10">
    <location>
        <begin position="182"/>
        <end position="294"/>
    </location>
</feature>
<keyword evidence="5" id="KW-0560">Oxidoreductase</keyword>